<dbReference type="InterPro" id="IPR008135">
    <property type="entry name" value="Competence-induced_CinA"/>
</dbReference>
<dbReference type="PIRSF" id="PIRSF006728">
    <property type="entry name" value="CinA"/>
    <property type="match status" value="1"/>
</dbReference>
<dbReference type="HAMAP" id="MF_00226_B">
    <property type="entry name" value="CinA_B"/>
    <property type="match status" value="1"/>
</dbReference>
<gene>
    <name evidence="1" type="primary">cinA</name>
    <name evidence="3" type="ORF">RV00_GL001913</name>
</gene>
<dbReference type="Pfam" id="PF18146">
    <property type="entry name" value="CinA_KH"/>
    <property type="match status" value="1"/>
</dbReference>
<dbReference type="Gene3D" id="3.90.950.20">
    <property type="entry name" value="CinA-like"/>
    <property type="match status" value="1"/>
</dbReference>
<dbReference type="EMBL" id="JXKM01000003">
    <property type="protein sequence ID" value="OJG36554.1"/>
    <property type="molecule type" value="Genomic_DNA"/>
</dbReference>
<dbReference type="InterPro" id="IPR036653">
    <property type="entry name" value="CinA-like_C"/>
</dbReference>
<dbReference type="Proteomes" id="UP000183700">
    <property type="component" value="Unassembled WGS sequence"/>
</dbReference>
<comment type="caution">
    <text evidence="3">The sequence shown here is derived from an EMBL/GenBank/DDBJ whole genome shotgun (WGS) entry which is preliminary data.</text>
</comment>
<dbReference type="Pfam" id="PF02464">
    <property type="entry name" value="CinA"/>
    <property type="match status" value="1"/>
</dbReference>
<reference evidence="3 4" key="1">
    <citation type="submission" date="2014-12" db="EMBL/GenBank/DDBJ databases">
        <title>Draft genome sequences of 29 type strains of Enterococci.</title>
        <authorList>
            <person name="Zhong Z."/>
            <person name="Sun Z."/>
            <person name="Liu W."/>
            <person name="Zhang W."/>
            <person name="Zhang H."/>
        </authorList>
    </citation>
    <scope>NUCLEOTIDE SEQUENCE [LARGE SCALE GENOMIC DNA]</scope>
    <source>
        <strain evidence="3 4">DSM 22802</strain>
    </source>
</reference>
<comment type="similarity">
    <text evidence="1">Belongs to the CinA family.</text>
</comment>
<proteinExistence type="inferred from homology"/>
<dbReference type="InterPro" id="IPR041424">
    <property type="entry name" value="CinA_KH"/>
</dbReference>
<sequence length="415" mass="45130">MKAEIIAVGTELLLGQVVNTNATFLSEKLADMGIEVYFHTVVGDNPKRLEELLQLADSRSDLILLCGGLGPTDDDLTKNVLADHVGVPLVQNEAGLAALNAFFAQRQSTMTPNNLRQIETLQDGIPLPNRTGLAIGCLYKGTKNNYILLPGPPSELKPMFLEQARPLLEKEFPTTEKLTSRVLRFFGIGESKLVTDLAEMIEHQSNPTIAPYAKPNEVTLRITAKTEDERSANALLDQTEAEILAKVGEFFYGYGEENSLVEVVVELLKKEKLTITAAESLTAGEFQATLGTISGVSEVFPGGFVTYSKATKVSFLGLDPEHLEQTGVVSEDCAKEMAEAALRLAGTDYALSFTGVAGPDELEGQPKGTVYIGLAQKNGPTVVTENHFTRDRSYVRHSSVMKGLDMLRRAILNKN</sequence>
<dbReference type="InterPro" id="IPR008136">
    <property type="entry name" value="CinA_C"/>
</dbReference>
<dbReference type="SUPFAM" id="SSF53218">
    <property type="entry name" value="Molybdenum cofactor biosynthesis proteins"/>
    <property type="match status" value="1"/>
</dbReference>
<protein>
    <recommendedName>
        <fullName evidence="1">Putative competence-damage inducible protein</fullName>
    </recommendedName>
</protein>
<name>A0A1L8SXG0_9ENTE</name>
<dbReference type="PANTHER" id="PTHR13939">
    <property type="entry name" value="NICOTINAMIDE-NUCLEOTIDE AMIDOHYDROLASE PNCC"/>
    <property type="match status" value="1"/>
</dbReference>
<organism evidence="3 4">
    <name type="scientific">Enterococcus devriesei</name>
    <dbReference type="NCBI Taxonomy" id="319970"/>
    <lineage>
        <taxon>Bacteria</taxon>
        <taxon>Bacillati</taxon>
        <taxon>Bacillota</taxon>
        <taxon>Bacilli</taxon>
        <taxon>Lactobacillales</taxon>
        <taxon>Enterococcaceae</taxon>
        <taxon>Enterococcus</taxon>
    </lineage>
</organism>
<dbReference type="InterPro" id="IPR001453">
    <property type="entry name" value="MoaB/Mog_dom"/>
</dbReference>
<evidence type="ECO:0000259" key="2">
    <source>
        <dbReference type="SMART" id="SM00852"/>
    </source>
</evidence>
<dbReference type="Pfam" id="PF00994">
    <property type="entry name" value="MoCF_biosynth"/>
    <property type="match status" value="1"/>
</dbReference>
<accession>A0A1L8SXG0</accession>
<dbReference type="RefSeq" id="WP_071861764.1">
    <property type="nucleotide sequence ID" value="NZ_JBHLVS010000031.1"/>
</dbReference>
<dbReference type="Gene3D" id="3.30.70.2860">
    <property type="match status" value="1"/>
</dbReference>
<dbReference type="OrthoDB" id="9801454at2"/>
<keyword evidence="4" id="KW-1185">Reference proteome</keyword>
<dbReference type="InterPro" id="IPR036425">
    <property type="entry name" value="MoaB/Mog-like_dom_sf"/>
</dbReference>
<dbReference type="NCBIfam" id="TIGR00199">
    <property type="entry name" value="PncC_domain"/>
    <property type="match status" value="1"/>
</dbReference>
<dbReference type="NCBIfam" id="TIGR00177">
    <property type="entry name" value="molyb_syn"/>
    <property type="match status" value="1"/>
</dbReference>
<dbReference type="STRING" id="319970.RV00_GL001913"/>
<dbReference type="AlphaFoldDB" id="A0A1L8SXG0"/>
<dbReference type="CDD" id="cd00885">
    <property type="entry name" value="cinA"/>
    <property type="match status" value="1"/>
</dbReference>
<dbReference type="InterPro" id="IPR050101">
    <property type="entry name" value="CinA"/>
</dbReference>
<evidence type="ECO:0000313" key="4">
    <source>
        <dbReference type="Proteomes" id="UP000183700"/>
    </source>
</evidence>
<dbReference type="NCBIfam" id="TIGR00200">
    <property type="entry name" value="cinA_nterm"/>
    <property type="match status" value="1"/>
</dbReference>
<evidence type="ECO:0000313" key="3">
    <source>
        <dbReference type="EMBL" id="OJG36554.1"/>
    </source>
</evidence>
<dbReference type="PANTHER" id="PTHR13939:SF0">
    <property type="entry name" value="NMN AMIDOHYDROLASE-LIKE PROTEIN YFAY"/>
    <property type="match status" value="1"/>
</dbReference>
<dbReference type="Gene3D" id="3.40.980.10">
    <property type="entry name" value="MoaB/Mog-like domain"/>
    <property type="match status" value="1"/>
</dbReference>
<dbReference type="NCBIfam" id="NF001813">
    <property type="entry name" value="PRK00549.1"/>
    <property type="match status" value="1"/>
</dbReference>
<evidence type="ECO:0000256" key="1">
    <source>
        <dbReference type="HAMAP-Rule" id="MF_00226"/>
    </source>
</evidence>
<feature type="domain" description="MoaB/Mog" evidence="2">
    <location>
        <begin position="4"/>
        <end position="170"/>
    </location>
</feature>
<dbReference type="SUPFAM" id="SSF142433">
    <property type="entry name" value="CinA-like"/>
    <property type="match status" value="1"/>
</dbReference>
<dbReference type="SMART" id="SM00852">
    <property type="entry name" value="MoCF_biosynth"/>
    <property type="match status" value="1"/>
</dbReference>